<dbReference type="SUPFAM" id="SSF110849">
    <property type="entry name" value="ParB/Sulfiredoxin"/>
    <property type="match status" value="1"/>
</dbReference>
<accession>A0ABX0TNW9</accession>
<dbReference type="Pfam" id="PF17762">
    <property type="entry name" value="HTH_ParB"/>
    <property type="match status" value="1"/>
</dbReference>
<organism evidence="3 4">
    <name type="scientific">Sphingomonas vulcanisoli</name>
    <dbReference type="NCBI Taxonomy" id="1658060"/>
    <lineage>
        <taxon>Bacteria</taxon>
        <taxon>Pseudomonadati</taxon>
        <taxon>Pseudomonadota</taxon>
        <taxon>Alphaproteobacteria</taxon>
        <taxon>Sphingomonadales</taxon>
        <taxon>Sphingomonadaceae</taxon>
        <taxon>Sphingomonas</taxon>
    </lineage>
</organism>
<comment type="caution">
    <text evidence="3">The sequence shown here is derived from an EMBL/GenBank/DDBJ whole genome shotgun (WGS) entry which is preliminary data.</text>
</comment>
<dbReference type="EMBL" id="JAAOZC010000002">
    <property type="protein sequence ID" value="NIJ07202.1"/>
    <property type="molecule type" value="Genomic_DNA"/>
</dbReference>
<keyword evidence="4" id="KW-1185">Reference proteome</keyword>
<evidence type="ECO:0000259" key="2">
    <source>
        <dbReference type="SMART" id="SM00470"/>
    </source>
</evidence>
<dbReference type="CDD" id="cd16406">
    <property type="entry name" value="ParB_N_like"/>
    <property type="match status" value="1"/>
</dbReference>
<evidence type="ECO:0000313" key="3">
    <source>
        <dbReference type="EMBL" id="NIJ07202.1"/>
    </source>
</evidence>
<evidence type="ECO:0000256" key="1">
    <source>
        <dbReference type="SAM" id="MobiDB-lite"/>
    </source>
</evidence>
<dbReference type="PANTHER" id="PTHR33375:SF7">
    <property type="entry name" value="CHROMOSOME 2-PARTITIONING PROTEIN PARB-RELATED"/>
    <property type="match status" value="1"/>
</dbReference>
<reference evidence="3 4" key="1">
    <citation type="submission" date="2020-03" db="EMBL/GenBank/DDBJ databases">
        <title>Genomic Encyclopedia of Type Strains, Phase III (KMG-III): the genomes of soil and plant-associated and newly described type strains.</title>
        <authorList>
            <person name="Whitman W."/>
        </authorList>
    </citation>
    <scope>NUCLEOTIDE SEQUENCE [LARGE SCALE GENOMIC DNA]</scope>
    <source>
        <strain evidence="3 4">CECT 8804</strain>
    </source>
</reference>
<dbReference type="Gene3D" id="3.90.1530.30">
    <property type="match status" value="1"/>
</dbReference>
<name>A0ABX0TNW9_9SPHN</name>
<dbReference type="InterPro" id="IPR050336">
    <property type="entry name" value="Chromosome_partition/occlusion"/>
</dbReference>
<dbReference type="Proteomes" id="UP000727456">
    <property type="component" value="Unassembled WGS sequence"/>
</dbReference>
<feature type="region of interest" description="Disordered" evidence="1">
    <location>
        <begin position="453"/>
        <end position="491"/>
    </location>
</feature>
<dbReference type="InterPro" id="IPR036086">
    <property type="entry name" value="ParB/Sulfiredoxin_sf"/>
</dbReference>
<dbReference type="InterPro" id="IPR041468">
    <property type="entry name" value="HTH_ParB/Spo0J"/>
</dbReference>
<dbReference type="SMART" id="SM00470">
    <property type="entry name" value="ParB"/>
    <property type="match status" value="1"/>
</dbReference>
<feature type="domain" description="ParB-like N-terminal" evidence="2">
    <location>
        <begin position="5"/>
        <end position="101"/>
    </location>
</feature>
<sequence>MDSVTTVPLKKLTLSDRNVRETVVNRDVADIASAIEARGLDQNLIVIPSGRAGNFEVIAGGLRYRALLKLLAEKKVRSDLPVAVKVVAAEDARVISLSENIDRVAMNPADEIRAFAAIHAEHANEVDPVAFVARRTGRSRDIVEQRLRLYKLPAEILDALREAKITVAAANSYGAVPDPDLQLQVFKAEEARTFGDKHRPSSVRDALTMRTLPVDCPRARYVGLDAYLAAGGRTATDLFMGADAREALLDPSLLERLAKEKAEDELGRRVQRDGFASGLLVKGLFQLSEWPQLPKGYRIGGRARDPETQSVLPAFEVRPTAIGIYGVALGCLSPIGWLEPEAAVVVADEPSGTPRLAERHEAYFPAGGAGGDRAPRPGQELHDRALELVAARIAAEHIVGETFADNAQWPNEKHGFVPPIDTAIGDDDTILVTVQIRVSRAELEAHIHEAEEQMEANAQANDRVAEAGSEPPDSGGGGKRRAFAHADDGGR</sequence>
<dbReference type="PANTHER" id="PTHR33375">
    <property type="entry name" value="CHROMOSOME-PARTITIONING PROTEIN PARB-RELATED"/>
    <property type="match status" value="1"/>
</dbReference>
<dbReference type="SUPFAM" id="SSF109709">
    <property type="entry name" value="KorB DNA-binding domain-like"/>
    <property type="match status" value="1"/>
</dbReference>
<dbReference type="InterPro" id="IPR003115">
    <property type="entry name" value="ParB_N"/>
</dbReference>
<evidence type="ECO:0000313" key="4">
    <source>
        <dbReference type="Proteomes" id="UP000727456"/>
    </source>
</evidence>
<dbReference type="Gene3D" id="1.10.10.2830">
    <property type="match status" value="1"/>
</dbReference>
<dbReference type="Pfam" id="PF02195">
    <property type="entry name" value="ParB_N"/>
    <property type="match status" value="1"/>
</dbReference>
<gene>
    <name evidence="3" type="ORF">FHS31_000798</name>
</gene>
<proteinExistence type="predicted"/>
<protein>
    <submittedName>
        <fullName evidence="3">ParB family chromosome partitioning protein</fullName>
    </submittedName>
</protein>